<dbReference type="SUPFAM" id="SSF52047">
    <property type="entry name" value="RNI-like"/>
    <property type="match status" value="1"/>
</dbReference>
<sequence>MELSLSTIISSLFQMLLDRAQLDRVNGDPPAHNPESPSIDLAAEARAALDYKLNIIELMVNLFNDHAARLLSTIRHRRNQHAPIHRLPPEMISLIFELAGPGAQRCYLKNDVPFNVMQVSRDWRQIAMESPRVWAHISMIPEPLLSTFLERSKNVPLELTFYRTTRKAMLHYMSHISPLHLERTRALKIDLTGMEMQIRKVESWLSTPLPALERLEISQLAEELVPPGGLNVGGVTARLRHLSLEGFFIPFDHPIYSNLVTLTLQSFAHIETHTAVLLLRVLEASPFLEELSLQDVGRTTAEPAPPAERVSSTQMVNLPHLRLLCLIRVAVPITQFLFAHITIPASSRTVLTVADVLPPGDEDIATIIPSQPESLRNITATTELTIFGKERAFQAEGRALESGGSFFLAIANGESGLSYRVLERFAKVVPMPHLQALTLFGFNRSKKDPGGLARALGHLTSLTTLQFHICHPTLVEIVTVSRARDRHVCPLLQNLTLLACSIKEEALLKLVRSRAFVPGDEPSLPGQPLERLDLIDCWKLTREVIPKLLEYVKVVYWGARRFEQVKAESVSAENSESG</sequence>
<evidence type="ECO:0000313" key="2">
    <source>
        <dbReference type="Proteomes" id="UP000027195"/>
    </source>
</evidence>
<protein>
    <submittedName>
        <fullName evidence="1">Uncharacterized protein</fullName>
    </submittedName>
</protein>
<reference evidence="2" key="1">
    <citation type="journal article" date="2014" name="Proc. Natl. Acad. Sci. U.S.A.">
        <title>Extensive sampling of basidiomycete genomes demonstrates inadequacy of the white-rot/brown-rot paradigm for wood decay fungi.</title>
        <authorList>
            <person name="Riley R."/>
            <person name="Salamov A.A."/>
            <person name="Brown D.W."/>
            <person name="Nagy L.G."/>
            <person name="Floudas D."/>
            <person name="Held B.W."/>
            <person name="Levasseur A."/>
            <person name="Lombard V."/>
            <person name="Morin E."/>
            <person name="Otillar R."/>
            <person name="Lindquist E.A."/>
            <person name="Sun H."/>
            <person name="LaButti K.M."/>
            <person name="Schmutz J."/>
            <person name="Jabbour D."/>
            <person name="Luo H."/>
            <person name="Baker S.E."/>
            <person name="Pisabarro A.G."/>
            <person name="Walton J.D."/>
            <person name="Blanchette R.A."/>
            <person name="Henrissat B."/>
            <person name="Martin F."/>
            <person name="Cullen D."/>
            <person name="Hibbett D.S."/>
            <person name="Grigoriev I.V."/>
        </authorList>
    </citation>
    <scope>NUCLEOTIDE SEQUENCE [LARGE SCALE GENOMIC DNA]</scope>
    <source>
        <strain evidence="2">FD-172 SS1</strain>
    </source>
</reference>
<evidence type="ECO:0000313" key="1">
    <source>
        <dbReference type="EMBL" id="KDQ19464.1"/>
    </source>
</evidence>
<dbReference type="EMBL" id="KL198019">
    <property type="protein sequence ID" value="KDQ19464.1"/>
    <property type="molecule type" value="Genomic_DNA"/>
</dbReference>
<dbReference type="STRING" id="930990.A0A067MV40"/>
<dbReference type="HOGENOM" id="CLU_024199_1_2_1"/>
<name>A0A067MV40_BOTB1</name>
<dbReference type="InterPro" id="IPR032675">
    <property type="entry name" value="LRR_dom_sf"/>
</dbReference>
<dbReference type="OrthoDB" id="3163340at2759"/>
<dbReference type="AlphaFoldDB" id="A0A067MV40"/>
<dbReference type="InParanoid" id="A0A067MV40"/>
<organism evidence="1 2">
    <name type="scientific">Botryobasidium botryosum (strain FD-172 SS1)</name>
    <dbReference type="NCBI Taxonomy" id="930990"/>
    <lineage>
        <taxon>Eukaryota</taxon>
        <taxon>Fungi</taxon>
        <taxon>Dikarya</taxon>
        <taxon>Basidiomycota</taxon>
        <taxon>Agaricomycotina</taxon>
        <taxon>Agaricomycetes</taxon>
        <taxon>Cantharellales</taxon>
        <taxon>Botryobasidiaceae</taxon>
        <taxon>Botryobasidium</taxon>
    </lineage>
</organism>
<keyword evidence="2" id="KW-1185">Reference proteome</keyword>
<dbReference type="Gene3D" id="3.80.10.10">
    <property type="entry name" value="Ribonuclease Inhibitor"/>
    <property type="match status" value="2"/>
</dbReference>
<proteinExistence type="predicted"/>
<accession>A0A067MV40</accession>
<dbReference type="Proteomes" id="UP000027195">
    <property type="component" value="Unassembled WGS sequence"/>
</dbReference>
<gene>
    <name evidence="1" type="ORF">BOTBODRAFT_439872</name>
</gene>